<evidence type="ECO:0000256" key="1">
    <source>
        <dbReference type="ARBA" id="ARBA00005079"/>
    </source>
</evidence>
<dbReference type="PANTHER" id="PTHR21240">
    <property type="entry name" value="2-AMINO-3-CARBOXYLMUCONATE-6-SEMIALDEHYDE DECARBOXYLASE"/>
    <property type="match status" value="1"/>
</dbReference>
<evidence type="ECO:0000313" key="13">
    <source>
        <dbReference type="Proteomes" id="UP000247892"/>
    </source>
</evidence>
<keyword evidence="6" id="KW-0479">Metal-binding</keyword>
<dbReference type="GO" id="GO:0046872">
    <property type="term" value="F:metal ion binding"/>
    <property type="evidence" value="ECO:0007669"/>
    <property type="project" value="UniProtKB-KW"/>
</dbReference>
<organism evidence="12 13">
    <name type="scientific">Prauserella flavalba</name>
    <dbReference type="NCBI Taxonomy" id="1477506"/>
    <lineage>
        <taxon>Bacteria</taxon>
        <taxon>Bacillati</taxon>
        <taxon>Actinomycetota</taxon>
        <taxon>Actinomycetes</taxon>
        <taxon>Pseudonocardiales</taxon>
        <taxon>Pseudonocardiaceae</taxon>
        <taxon>Prauserella</taxon>
    </lineage>
</organism>
<evidence type="ECO:0000256" key="9">
    <source>
        <dbReference type="ARBA" id="ARBA00023239"/>
    </source>
</evidence>
<dbReference type="Proteomes" id="UP000247892">
    <property type="component" value="Unassembled WGS sequence"/>
</dbReference>
<evidence type="ECO:0000256" key="5">
    <source>
        <dbReference type="ARBA" id="ARBA00021214"/>
    </source>
</evidence>
<dbReference type="InterPro" id="IPR032465">
    <property type="entry name" value="ACMSD"/>
</dbReference>
<dbReference type="EC" id="4.1.1.45" evidence="4"/>
<dbReference type="Gene3D" id="3.20.20.140">
    <property type="entry name" value="Metal-dependent hydrolases"/>
    <property type="match status" value="1"/>
</dbReference>
<evidence type="ECO:0000256" key="2">
    <source>
        <dbReference type="ARBA" id="ARBA00005871"/>
    </source>
</evidence>
<comment type="caution">
    <text evidence="12">The sequence shown here is derived from an EMBL/GenBank/DDBJ whole genome shotgun (WGS) entry which is preliminary data.</text>
</comment>
<evidence type="ECO:0000256" key="4">
    <source>
        <dbReference type="ARBA" id="ARBA00012365"/>
    </source>
</evidence>
<evidence type="ECO:0000256" key="3">
    <source>
        <dbReference type="ARBA" id="ARBA00011245"/>
    </source>
</evidence>
<dbReference type="GO" id="GO:0019748">
    <property type="term" value="P:secondary metabolic process"/>
    <property type="evidence" value="ECO:0007669"/>
    <property type="project" value="TreeGrafter"/>
</dbReference>
<comment type="similarity">
    <text evidence="2">Belongs to the metallo-dependent hydrolases superfamily. ACMSD family.</text>
</comment>
<protein>
    <recommendedName>
        <fullName evidence="5">2-amino-3-carboxymuconate-6-semialdehyde decarboxylase</fullName>
        <ecNumber evidence="4">4.1.1.45</ecNumber>
    </recommendedName>
    <alternativeName>
        <fullName evidence="10">Picolinate carboxylase</fullName>
    </alternativeName>
</protein>
<dbReference type="Pfam" id="PF04909">
    <property type="entry name" value="Amidohydro_2"/>
    <property type="match status" value="1"/>
</dbReference>
<comment type="pathway">
    <text evidence="1">Secondary metabolite metabolism; quinolate metabolism.</text>
</comment>
<dbReference type="GO" id="GO:0001760">
    <property type="term" value="F:aminocarboxymuconate-semialdehyde decarboxylase activity"/>
    <property type="evidence" value="ECO:0007669"/>
    <property type="project" value="UniProtKB-EC"/>
</dbReference>
<evidence type="ECO:0000259" key="11">
    <source>
        <dbReference type="Pfam" id="PF04909"/>
    </source>
</evidence>
<gene>
    <name evidence="12" type="ORF">BA062_32155</name>
</gene>
<dbReference type="InterPro" id="IPR006680">
    <property type="entry name" value="Amidohydro-rel"/>
</dbReference>
<dbReference type="RefSeq" id="WP_110343057.1">
    <property type="nucleotide sequence ID" value="NZ_MASU01000015.1"/>
</dbReference>
<evidence type="ECO:0000313" key="12">
    <source>
        <dbReference type="EMBL" id="PXY21562.1"/>
    </source>
</evidence>
<proteinExistence type="inferred from homology"/>
<dbReference type="EMBL" id="MASU01000015">
    <property type="protein sequence ID" value="PXY21562.1"/>
    <property type="molecule type" value="Genomic_DNA"/>
</dbReference>
<dbReference type="AlphaFoldDB" id="A0A318LEV8"/>
<evidence type="ECO:0000256" key="6">
    <source>
        <dbReference type="ARBA" id="ARBA00022723"/>
    </source>
</evidence>
<reference evidence="12 13" key="1">
    <citation type="submission" date="2016-07" db="EMBL/GenBank/DDBJ databases">
        <title>Draft genome sequence of Prauserella sp. YIM 121212, isolated from alkaline soil.</title>
        <authorList>
            <person name="Ruckert C."/>
            <person name="Albersmeier A."/>
            <person name="Jiang C.-L."/>
            <person name="Jiang Y."/>
            <person name="Kalinowski J."/>
            <person name="Schneider O."/>
            <person name="Winkler A."/>
            <person name="Zotchev S.B."/>
        </authorList>
    </citation>
    <scope>NUCLEOTIDE SEQUENCE [LARGE SCALE GENOMIC DNA]</scope>
    <source>
        <strain evidence="12 13">YIM 121212</strain>
    </source>
</reference>
<keyword evidence="8" id="KW-0862">Zinc</keyword>
<feature type="domain" description="Amidohydrolase-related" evidence="11">
    <location>
        <begin position="3"/>
        <end position="303"/>
    </location>
</feature>
<keyword evidence="9" id="KW-0456">Lyase</keyword>
<keyword evidence="7" id="KW-0210">Decarboxylase</keyword>
<dbReference type="SUPFAM" id="SSF51556">
    <property type="entry name" value="Metallo-dependent hydrolases"/>
    <property type="match status" value="1"/>
</dbReference>
<evidence type="ECO:0000256" key="10">
    <source>
        <dbReference type="ARBA" id="ARBA00031120"/>
    </source>
</evidence>
<dbReference type="OrthoDB" id="8673173at2"/>
<dbReference type="GO" id="GO:0005829">
    <property type="term" value="C:cytosol"/>
    <property type="evidence" value="ECO:0007669"/>
    <property type="project" value="TreeGrafter"/>
</dbReference>
<dbReference type="PANTHER" id="PTHR21240:SF27">
    <property type="entry name" value="2-AMINO-3-CARBOXYMUCONATE-6-SEMIALDEHYDE DECARBOXYLASE"/>
    <property type="match status" value="1"/>
</dbReference>
<sequence>MLDVHTHFLPHDLPPPSESAVAEGWPVTEAHGEEIKVFQRGQHVRTIGSPAWDPAARIRDMDREGVVAQVVLPTPFTFLYDADPDLAARYARSQNDRLAGLVDAGEGRFFGFGTVPLQDPGAAVEEIRRIRGELGLHGVEIGTHADRYLLHDKELDAVWAELEVSGAAVFVHPWRPVAPHRSGHHGLAFGLGRPIETELAVGSLLFGGVLDRFPRLRVCLAHGGAGIPALRGRLDNGWRRQDQEFPGVRPGEALRRLWSDGLTYDARVLVLAEDTFGADRMVVGSDYPFAARETPVGAAYRDAAGDLRMGERWRDQTTRNALDFLGRRDA</sequence>
<evidence type="ECO:0000256" key="8">
    <source>
        <dbReference type="ARBA" id="ARBA00022833"/>
    </source>
</evidence>
<evidence type="ECO:0000256" key="7">
    <source>
        <dbReference type="ARBA" id="ARBA00022793"/>
    </source>
</evidence>
<dbReference type="GO" id="GO:0016787">
    <property type="term" value="F:hydrolase activity"/>
    <property type="evidence" value="ECO:0007669"/>
    <property type="project" value="InterPro"/>
</dbReference>
<name>A0A318LEV8_9PSEU</name>
<dbReference type="InterPro" id="IPR032466">
    <property type="entry name" value="Metal_Hydrolase"/>
</dbReference>
<comment type="subunit">
    <text evidence="3">Monomer.</text>
</comment>
<accession>A0A318LEV8</accession>
<keyword evidence="13" id="KW-1185">Reference proteome</keyword>